<sequence>MSTRNAPLHHWAFHVATYAALFLFSPARSILSFLTIFSPVMPEESQVPRYGNNLALRLHFWFFDAQSYIRNLLITRQAFQLRQMLTSVASSEKMTYMASFTRLFLYCQGSRLKKCL</sequence>
<gene>
    <name evidence="1" type="ORF">ElyMa_001561400</name>
</gene>
<evidence type="ECO:0008006" key="3">
    <source>
        <dbReference type="Google" id="ProtNLM"/>
    </source>
</evidence>
<reference evidence="1 2" key="1">
    <citation type="journal article" date="2021" name="Elife">
        <title>Chloroplast acquisition without the gene transfer in kleptoplastic sea slugs, Plakobranchus ocellatus.</title>
        <authorList>
            <person name="Maeda T."/>
            <person name="Takahashi S."/>
            <person name="Yoshida T."/>
            <person name="Shimamura S."/>
            <person name="Takaki Y."/>
            <person name="Nagai Y."/>
            <person name="Toyoda A."/>
            <person name="Suzuki Y."/>
            <person name="Arimoto A."/>
            <person name="Ishii H."/>
            <person name="Satoh N."/>
            <person name="Nishiyama T."/>
            <person name="Hasebe M."/>
            <person name="Maruyama T."/>
            <person name="Minagawa J."/>
            <person name="Obokata J."/>
            <person name="Shigenobu S."/>
        </authorList>
    </citation>
    <scope>NUCLEOTIDE SEQUENCE [LARGE SCALE GENOMIC DNA]</scope>
</reference>
<keyword evidence="2" id="KW-1185">Reference proteome</keyword>
<dbReference type="AlphaFoldDB" id="A0AAV4JDV2"/>
<evidence type="ECO:0000313" key="2">
    <source>
        <dbReference type="Proteomes" id="UP000762676"/>
    </source>
</evidence>
<accession>A0AAV4JDV2</accession>
<protein>
    <recommendedName>
        <fullName evidence="3">Secreted protein</fullName>
    </recommendedName>
</protein>
<evidence type="ECO:0000313" key="1">
    <source>
        <dbReference type="EMBL" id="GFS20098.1"/>
    </source>
</evidence>
<dbReference type="EMBL" id="BMAT01003095">
    <property type="protein sequence ID" value="GFS20098.1"/>
    <property type="molecule type" value="Genomic_DNA"/>
</dbReference>
<name>A0AAV4JDV2_9GAST</name>
<dbReference type="Proteomes" id="UP000762676">
    <property type="component" value="Unassembled WGS sequence"/>
</dbReference>
<proteinExistence type="predicted"/>
<comment type="caution">
    <text evidence="1">The sequence shown here is derived from an EMBL/GenBank/DDBJ whole genome shotgun (WGS) entry which is preliminary data.</text>
</comment>
<organism evidence="1 2">
    <name type="scientific">Elysia marginata</name>
    <dbReference type="NCBI Taxonomy" id="1093978"/>
    <lineage>
        <taxon>Eukaryota</taxon>
        <taxon>Metazoa</taxon>
        <taxon>Spiralia</taxon>
        <taxon>Lophotrochozoa</taxon>
        <taxon>Mollusca</taxon>
        <taxon>Gastropoda</taxon>
        <taxon>Heterobranchia</taxon>
        <taxon>Euthyneura</taxon>
        <taxon>Panpulmonata</taxon>
        <taxon>Sacoglossa</taxon>
        <taxon>Placobranchoidea</taxon>
        <taxon>Plakobranchidae</taxon>
        <taxon>Elysia</taxon>
    </lineage>
</organism>